<gene>
    <name evidence="2" type="ORF">PPRIM_AZ9-3.1.T0740121</name>
</gene>
<evidence type="ECO:0000313" key="3">
    <source>
        <dbReference type="Proteomes" id="UP000688137"/>
    </source>
</evidence>
<proteinExistence type="predicted"/>
<evidence type="ECO:0000313" key="2">
    <source>
        <dbReference type="EMBL" id="CAD8085408.1"/>
    </source>
</evidence>
<feature type="compositionally biased region" description="Polar residues" evidence="1">
    <location>
        <begin position="36"/>
        <end position="45"/>
    </location>
</feature>
<name>A0A8S1MYC5_PARPR</name>
<keyword evidence="3" id="KW-1185">Reference proteome</keyword>
<dbReference type="Proteomes" id="UP000688137">
    <property type="component" value="Unassembled WGS sequence"/>
</dbReference>
<organism evidence="2 3">
    <name type="scientific">Paramecium primaurelia</name>
    <dbReference type="NCBI Taxonomy" id="5886"/>
    <lineage>
        <taxon>Eukaryota</taxon>
        <taxon>Sar</taxon>
        <taxon>Alveolata</taxon>
        <taxon>Ciliophora</taxon>
        <taxon>Intramacronucleata</taxon>
        <taxon>Oligohymenophorea</taxon>
        <taxon>Peniculida</taxon>
        <taxon>Parameciidae</taxon>
        <taxon>Paramecium</taxon>
    </lineage>
</organism>
<dbReference type="OMA" id="INRACMK"/>
<sequence>MDSQQIDCPLSELMTNEEIREWAFSLDPQPEKKSKLNSSMPQISSSATINRACQKQQEFKTKQVPRIIQTPQQAPFQLENQKQKKEIIHRLKLQNRLMKEMIQQQKDLLEQMKKA</sequence>
<reference evidence="2" key="1">
    <citation type="submission" date="2021-01" db="EMBL/GenBank/DDBJ databases">
        <authorList>
            <consortium name="Genoscope - CEA"/>
            <person name="William W."/>
        </authorList>
    </citation>
    <scope>NUCLEOTIDE SEQUENCE</scope>
</reference>
<dbReference type="AlphaFoldDB" id="A0A8S1MYC5"/>
<protein>
    <submittedName>
        <fullName evidence="2">Uncharacterized protein</fullName>
    </submittedName>
</protein>
<feature type="region of interest" description="Disordered" evidence="1">
    <location>
        <begin position="26"/>
        <end position="45"/>
    </location>
</feature>
<dbReference type="EMBL" id="CAJJDM010000077">
    <property type="protein sequence ID" value="CAD8085408.1"/>
    <property type="molecule type" value="Genomic_DNA"/>
</dbReference>
<accession>A0A8S1MYC5</accession>
<evidence type="ECO:0000256" key="1">
    <source>
        <dbReference type="SAM" id="MobiDB-lite"/>
    </source>
</evidence>
<comment type="caution">
    <text evidence="2">The sequence shown here is derived from an EMBL/GenBank/DDBJ whole genome shotgun (WGS) entry which is preliminary data.</text>
</comment>